<keyword evidence="2" id="KW-1185">Reference proteome</keyword>
<name>A0ABQ9YR10_9CRUS</name>
<comment type="caution">
    <text evidence="1">The sequence shown here is derived from an EMBL/GenBank/DDBJ whole genome shotgun (WGS) entry which is preliminary data.</text>
</comment>
<organism evidence="1 2">
    <name type="scientific">Daphnia magna</name>
    <dbReference type="NCBI Taxonomy" id="35525"/>
    <lineage>
        <taxon>Eukaryota</taxon>
        <taxon>Metazoa</taxon>
        <taxon>Ecdysozoa</taxon>
        <taxon>Arthropoda</taxon>
        <taxon>Crustacea</taxon>
        <taxon>Branchiopoda</taxon>
        <taxon>Diplostraca</taxon>
        <taxon>Cladocera</taxon>
        <taxon>Anomopoda</taxon>
        <taxon>Daphniidae</taxon>
        <taxon>Daphnia</taxon>
    </lineage>
</organism>
<evidence type="ECO:0000313" key="1">
    <source>
        <dbReference type="EMBL" id="KAK4002994.1"/>
    </source>
</evidence>
<sequence>MIQRANFKEYRQSRDAYNASMRERERKKNDRKVYENIIAIICSGRLTTDTKITWTGPVVLYLMGIFLKRSGLHGQSTTILSRYFMAAEAAHVPPNDPLQRCIKCGGDRCPGYAPHFWRLKHHKSVEADGWDRWRQITRAQEKG</sequence>
<proteinExistence type="predicted"/>
<accession>A0ABQ9YR10</accession>
<gene>
    <name evidence="1" type="ORF">OUZ56_004783</name>
</gene>
<dbReference type="Proteomes" id="UP001234178">
    <property type="component" value="Unassembled WGS sequence"/>
</dbReference>
<dbReference type="EMBL" id="JAOYFB010000001">
    <property type="protein sequence ID" value="KAK4002994.1"/>
    <property type="molecule type" value="Genomic_DNA"/>
</dbReference>
<reference evidence="1 2" key="1">
    <citation type="journal article" date="2023" name="Nucleic Acids Res.">
        <title>The hologenome of Daphnia magna reveals possible DNA methylation and microbiome-mediated evolution of the host genome.</title>
        <authorList>
            <person name="Chaturvedi A."/>
            <person name="Li X."/>
            <person name="Dhandapani V."/>
            <person name="Marshall H."/>
            <person name="Kissane S."/>
            <person name="Cuenca-Cambronero M."/>
            <person name="Asole G."/>
            <person name="Calvet F."/>
            <person name="Ruiz-Romero M."/>
            <person name="Marangio P."/>
            <person name="Guigo R."/>
            <person name="Rago D."/>
            <person name="Mirbahai L."/>
            <person name="Eastwood N."/>
            <person name="Colbourne J.K."/>
            <person name="Zhou J."/>
            <person name="Mallon E."/>
            <person name="Orsini L."/>
        </authorList>
    </citation>
    <scope>NUCLEOTIDE SEQUENCE [LARGE SCALE GENOMIC DNA]</scope>
    <source>
        <strain evidence="1">LRV0_1</strain>
    </source>
</reference>
<protein>
    <submittedName>
        <fullName evidence="1">Uncharacterized protein</fullName>
    </submittedName>
</protein>
<evidence type="ECO:0000313" key="2">
    <source>
        <dbReference type="Proteomes" id="UP001234178"/>
    </source>
</evidence>